<feature type="transmembrane region" description="Helical" evidence="6">
    <location>
        <begin position="664"/>
        <end position="686"/>
    </location>
</feature>
<dbReference type="AlphaFoldDB" id="A0AAN9W877"/>
<reference evidence="9 10" key="1">
    <citation type="submission" date="2024-03" db="EMBL/GenBank/DDBJ databases">
        <title>The genome assembly and annotation of the cricket Gryllus longicercus Weissman &amp; Gray.</title>
        <authorList>
            <person name="Szrajer S."/>
            <person name="Gray D."/>
            <person name="Ylla G."/>
        </authorList>
    </citation>
    <scope>NUCLEOTIDE SEQUENCE [LARGE SCALE GENOMIC DNA]</scope>
    <source>
        <strain evidence="9">DAG 2021-001</strain>
        <tissue evidence="9">Whole body minus gut</tissue>
    </source>
</reference>
<dbReference type="PANTHER" id="PTHR46953">
    <property type="entry name" value="G-PROTEIN COUPLED RECEPTOR MTH-LIKE 1-RELATED"/>
    <property type="match status" value="1"/>
</dbReference>
<evidence type="ECO:0000256" key="1">
    <source>
        <dbReference type="ARBA" id="ARBA00004141"/>
    </source>
</evidence>
<keyword evidence="10" id="KW-1185">Reference proteome</keyword>
<evidence type="ECO:0000256" key="7">
    <source>
        <dbReference type="SAM" id="SignalP"/>
    </source>
</evidence>
<dbReference type="GO" id="GO:0004888">
    <property type="term" value="F:transmembrane signaling receptor activity"/>
    <property type="evidence" value="ECO:0007669"/>
    <property type="project" value="InterPro"/>
</dbReference>
<gene>
    <name evidence="9" type="ORF">R5R35_002284</name>
</gene>
<feature type="transmembrane region" description="Helical" evidence="6">
    <location>
        <begin position="776"/>
        <end position="799"/>
    </location>
</feature>
<dbReference type="Proteomes" id="UP001378592">
    <property type="component" value="Unassembled WGS sequence"/>
</dbReference>
<accession>A0AAN9W877</accession>
<evidence type="ECO:0000259" key="8">
    <source>
        <dbReference type="PROSITE" id="PS50261"/>
    </source>
</evidence>
<comment type="subcellular location">
    <subcellularLocation>
        <location evidence="1">Membrane</location>
        <topology evidence="1">Multi-pass membrane protein</topology>
    </subcellularLocation>
</comment>
<feature type="transmembrane region" description="Helical" evidence="6">
    <location>
        <begin position="621"/>
        <end position="643"/>
    </location>
</feature>
<dbReference type="Gene3D" id="1.20.1070.10">
    <property type="entry name" value="Rhodopsin 7-helix transmembrane proteins"/>
    <property type="match status" value="1"/>
</dbReference>
<evidence type="ECO:0000256" key="5">
    <source>
        <dbReference type="SAM" id="MobiDB-lite"/>
    </source>
</evidence>
<evidence type="ECO:0000256" key="2">
    <source>
        <dbReference type="ARBA" id="ARBA00022692"/>
    </source>
</evidence>
<evidence type="ECO:0000256" key="4">
    <source>
        <dbReference type="ARBA" id="ARBA00023136"/>
    </source>
</evidence>
<feature type="transmembrane region" description="Helical" evidence="6">
    <location>
        <begin position="732"/>
        <end position="756"/>
    </location>
</feature>
<dbReference type="PROSITE" id="PS50261">
    <property type="entry name" value="G_PROTEIN_RECEP_F2_4"/>
    <property type="match status" value="1"/>
</dbReference>
<feature type="transmembrane region" description="Helical" evidence="6">
    <location>
        <begin position="819"/>
        <end position="841"/>
    </location>
</feature>
<name>A0AAN9W877_9ORTH</name>
<protein>
    <recommendedName>
        <fullName evidence="8">G-protein coupled receptors family 2 profile 2 domain-containing protein</fullName>
    </recommendedName>
</protein>
<feature type="domain" description="G-protein coupled receptors family 2 profile 2" evidence="8">
    <location>
        <begin position="554"/>
        <end position="825"/>
    </location>
</feature>
<dbReference type="InterPro" id="IPR052808">
    <property type="entry name" value="GPCR_Mth-like"/>
</dbReference>
<proteinExistence type="predicted"/>
<dbReference type="EMBL" id="JAZDUA010000073">
    <property type="protein sequence ID" value="KAK7869508.1"/>
    <property type="molecule type" value="Genomic_DNA"/>
</dbReference>
<evidence type="ECO:0000313" key="10">
    <source>
        <dbReference type="Proteomes" id="UP001378592"/>
    </source>
</evidence>
<keyword evidence="7" id="KW-0732">Signal</keyword>
<evidence type="ECO:0000256" key="3">
    <source>
        <dbReference type="ARBA" id="ARBA00022989"/>
    </source>
</evidence>
<comment type="caution">
    <text evidence="9">The sequence shown here is derived from an EMBL/GenBank/DDBJ whole genome shotgun (WGS) entry which is preliminary data.</text>
</comment>
<evidence type="ECO:0000313" key="9">
    <source>
        <dbReference type="EMBL" id="KAK7869508.1"/>
    </source>
</evidence>
<dbReference type="PANTHER" id="PTHR46953:SF1">
    <property type="entry name" value="G-PROTEIN COUPLED RECEPTOR MTH-LIKE 1-RELATED"/>
    <property type="match status" value="1"/>
</dbReference>
<sequence length="893" mass="98690">MIASAALGVASWLLCCAALGAGAGAGDGAGLLVLKCCAEDEVIDVAEEKCLKEPKEAMNRSRSPFWLPEWLRAEPGLEVEFRGIGWLYHWKRMGYGASVPRAWLDAEEPLGRRLLAVDADARRFVLQPFGHVDVRTVAGQQMCFDVTLDPRRPFVVATWLDSVALNKCCGKGARLDGRLQCRPPAVPRRPDRFPDLDFLRPLNSTPWVPGHLREAVPAADVYYDMLREMPGAEGTLVDADDPSAWKLLFPRPHEHWGEAVWVRTDGGVEGAGTFFCLDATEAGSGLPARVLLARVGHVSKCCRRGQQLEPRAMECRVRSQAEVDARPQELLAPGDPSAYWLPRALAAAGRAVPVWYRDNWDERPLRLVFPAERARVSRFPDRPPVACVALRRPSGREYEACASDFCFEALAGGPGQRVLAVDEFDGIEVVAVHKCCHQGQMLHVERGALGSSKIRCRPDAAEDWSPENSSLADELHPERLYVGQPLQECLDQALTLVDEEPEREMKKLVGVGFEGNFAVRFYCKDLLRDGDGGSVRDVLAFCEMPPNAELFRKVRPLHVVAAALLAVAVVAVVAQRALRSTTHGRALACHAACLMASNALQAAWFFTHDWRKSCDGFAYTIYYFLVAGAFWLNVISGNMTQGFRRPQGARSREGGGGGRRRWRLVLLYAWGLPAVFTAVCITAHQYEDEAQRRGFVTPTFFETRTCFVEYHHQSTDLQGNRVEESRKLGAVYYYYLPCGALVAVNAVCLVMTLCRIRELRRDALRLKQEPGLLQSALLYVKLLLTAGVLELGLEAAVWAFRPHVAQSRLGYYHAQHVSYVFSALGSFLDVARAAAVLWLAAGRWERARAAWRSLRDCVCRRRTVAAAAAAAGSPTTTTATTSGSASTVETERL</sequence>
<keyword evidence="2 6" id="KW-0812">Transmembrane</keyword>
<dbReference type="InterPro" id="IPR017981">
    <property type="entry name" value="GPCR_2-like_7TM"/>
</dbReference>
<feature type="region of interest" description="Disordered" evidence="5">
    <location>
        <begin position="874"/>
        <end position="893"/>
    </location>
</feature>
<feature type="signal peptide" evidence="7">
    <location>
        <begin position="1"/>
        <end position="28"/>
    </location>
</feature>
<keyword evidence="4 6" id="KW-0472">Membrane</keyword>
<dbReference type="GO" id="GO:0007166">
    <property type="term" value="P:cell surface receptor signaling pathway"/>
    <property type="evidence" value="ECO:0007669"/>
    <property type="project" value="InterPro"/>
</dbReference>
<feature type="transmembrane region" description="Helical" evidence="6">
    <location>
        <begin position="586"/>
        <end position="606"/>
    </location>
</feature>
<feature type="transmembrane region" description="Helical" evidence="6">
    <location>
        <begin position="556"/>
        <end position="574"/>
    </location>
</feature>
<organism evidence="9 10">
    <name type="scientific">Gryllus longicercus</name>
    <dbReference type="NCBI Taxonomy" id="2509291"/>
    <lineage>
        <taxon>Eukaryota</taxon>
        <taxon>Metazoa</taxon>
        <taxon>Ecdysozoa</taxon>
        <taxon>Arthropoda</taxon>
        <taxon>Hexapoda</taxon>
        <taxon>Insecta</taxon>
        <taxon>Pterygota</taxon>
        <taxon>Neoptera</taxon>
        <taxon>Polyneoptera</taxon>
        <taxon>Orthoptera</taxon>
        <taxon>Ensifera</taxon>
        <taxon>Gryllidea</taxon>
        <taxon>Grylloidea</taxon>
        <taxon>Gryllidae</taxon>
        <taxon>Gryllinae</taxon>
        <taxon>Gryllus</taxon>
    </lineage>
</organism>
<feature type="chain" id="PRO_5042971413" description="G-protein coupled receptors family 2 profile 2 domain-containing protein" evidence="7">
    <location>
        <begin position="29"/>
        <end position="893"/>
    </location>
</feature>
<keyword evidence="3 6" id="KW-1133">Transmembrane helix</keyword>
<dbReference type="GO" id="GO:0016020">
    <property type="term" value="C:membrane"/>
    <property type="evidence" value="ECO:0007669"/>
    <property type="project" value="UniProtKB-SubCell"/>
</dbReference>
<evidence type="ECO:0000256" key="6">
    <source>
        <dbReference type="SAM" id="Phobius"/>
    </source>
</evidence>